<proteinExistence type="predicted"/>
<name>W5TPW3_9NOCA</name>
<dbReference type="STRING" id="1415166.NONO_c64290"/>
<evidence type="ECO:0000256" key="1">
    <source>
        <dbReference type="SAM" id="Phobius"/>
    </source>
</evidence>
<dbReference type="Proteomes" id="UP000019150">
    <property type="component" value="Chromosome"/>
</dbReference>
<dbReference type="PATRIC" id="fig|1415166.3.peg.6610"/>
<evidence type="ECO:0000313" key="2">
    <source>
        <dbReference type="EMBL" id="AHH21199.1"/>
    </source>
</evidence>
<gene>
    <name evidence="2" type="ORF">NONO_c64290</name>
</gene>
<dbReference type="eggNOG" id="ENOG5032D77">
    <property type="taxonomic scope" value="Bacteria"/>
</dbReference>
<protein>
    <submittedName>
        <fullName evidence="2">Uncharacterized protein</fullName>
    </submittedName>
</protein>
<organism evidence="2 3">
    <name type="scientific">Nocardia nova SH22a</name>
    <dbReference type="NCBI Taxonomy" id="1415166"/>
    <lineage>
        <taxon>Bacteria</taxon>
        <taxon>Bacillati</taxon>
        <taxon>Actinomycetota</taxon>
        <taxon>Actinomycetes</taxon>
        <taxon>Mycobacteriales</taxon>
        <taxon>Nocardiaceae</taxon>
        <taxon>Nocardia</taxon>
    </lineage>
</organism>
<reference evidence="2 3" key="1">
    <citation type="journal article" date="2014" name="Appl. Environ. Microbiol.">
        <title>Insights into the Microbial Degradation of Rubber and Gutta-Percha by Analysis of the Complete Genome of Nocardia nova SH22a.</title>
        <authorList>
            <person name="Luo Q."/>
            <person name="Hiessl S."/>
            <person name="Poehlein A."/>
            <person name="Daniel R."/>
            <person name="Steinbuchel A."/>
        </authorList>
    </citation>
    <scope>NUCLEOTIDE SEQUENCE [LARGE SCALE GENOMIC DNA]</scope>
    <source>
        <strain evidence="2">SH22a</strain>
    </source>
</reference>
<keyword evidence="1" id="KW-0472">Membrane</keyword>
<keyword evidence="1" id="KW-1133">Transmembrane helix</keyword>
<dbReference type="HOGENOM" id="CLU_2465941_0_0_11"/>
<keyword evidence="3" id="KW-1185">Reference proteome</keyword>
<sequence length="88" mass="9650">MYDRRGAYERSLFIEVAPRGWLILGLVALGATIFLAFLVMLLVSNDKFDDPSRYPTVAPGTCTPFCYAPESPGVTQPAPPAQYPMPGR</sequence>
<dbReference type="KEGG" id="nno:NONO_c64290"/>
<accession>W5TPW3</accession>
<dbReference type="RefSeq" id="WP_025352523.1">
    <property type="nucleotide sequence ID" value="NZ_CP006850.1"/>
</dbReference>
<keyword evidence="1" id="KW-0812">Transmembrane</keyword>
<feature type="transmembrane region" description="Helical" evidence="1">
    <location>
        <begin position="20"/>
        <end position="43"/>
    </location>
</feature>
<evidence type="ECO:0000313" key="3">
    <source>
        <dbReference type="Proteomes" id="UP000019150"/>
    </source>
</evidence>
<dbReference type="EMBL" id="CP006850">
    <property type="protein sequence ID" value="AHH21199.1"/>
    <property type="molecule type" value="Genomic_DNA"/>
</dbReference>
<dbReference type="AlphaFoldDB" id="W5TPW3"/>